<dbReference type="InterPro" id="IPR029063">
    <property type="entry name" value="SAM-dependent_MTases_sf"/>
</dbReference>
<evidence type="ECO:0000313" key="4">
    <source>
        <dbReference type="EMBL" id="SDH25241.1"/>
    </source>
</evidence>
<dbReference type="InterPro" id="IPR050362">
    <property type="entry name" value="Cation-dep_OMT"/>
</dbReference>
<dbReference type="Gene3D" id="3.40.50.150">
    <property type="entry name" value="Vaccinia Virus protein VP39"/>
    <property type="match status" value="1"/>
</dbReference>
<protein>
    <submittedName>
        <fullName evidence="4">Caffeoyl-CoA O-methyltransferase</fullName>
    </submittedName>
</protein>
<dbReference type="PANTHER" id="PTHR10509">
    <property type="entry name" value="O-METHYLTRANSFERASE-RELATED"/>
    <property type="match status" value="1"/>
</dbReference>
<keyword evidence="3" id="KW-0949">S-adenosyl-L-methionine</keyword>
<gene>
    <name evidence="4" type="ORF">SAMN05421505_11324</name>
</gene>
<dbReference type="Pfam" id="PF01596">
    <property type="entry name" value="Methyltransf_3"/>
    <property type="match status" value="1"/>
</dbReference>
<evidence type="ECO:0000256" key="1">
    <source>
        <dbReference type="ARBA" id="ARBA00022603"/>
    </source>
</evidence>
<reference evidence="4 5" key="1">
    <citation type="submission" date="2016-10" db="EMBL/GenBank/DDBJ databases">
        <authorList>
            <person name="de Groot N.N."/>
        </authorList>
    </citation>
    <scope>NUCLEOTIDE SEQUENCE [LARGE SCALE GENOMIC DNA]</scope>
    <source>
        <strain evidence="4 5">CPCC 201354</strain>
    </source>
</reference>
<dbReference type="AlphaFoldDB" id="A0A1G8AWC0"/>
<dbReference type="PROSITE" id="PS51682">
    <property type="entry name" value="SAM_OMT_I"/>
    <property type="match status" value="1"/>
</dbReference>
<keyword evidence="1 4" id="KW-0489">Methyltransferase</keyword>
<evidence type="ECO:0000313" key="5">
    <source>
        <dbReference type="Proteomes" id="UP000198923"/>
    </source>
</evidence>
<evidence type="ECO:0000256" key="2">
    <source>
        <dbReference type="ARBA" id="ARBA00022679"/>
    </source>
</evidence>
<dbReference type="GO" id="GO:0008757">
    <property type="term" value="F:S-adenosylmethionine-dependent methyltransferase activity"/>
    <property type="evidence" value="ECO:0007669"/>
    <property type="project" value="TreeGrafter"/>
</dbReference>
<keyword evidence="2 4" id="KW-0808">Transferase</keyword>
<organism evidence="4 5">
    <name type="scientific">Sinosporangium album</name>
    <dbReference type="NCBI Taxonomy" id="504805"/>
    <lineage>
        <taxon>Bacteria</taxon>
        <taxon>Bacillati</taxon>
        <taxon>Actinomycetota</taxon>
        <taxon>Actinomycetes</taxon>
        <taxon>Streptosporangiales</taxon>
        <taxon>Streptosporangiaceae</taxon>
        <taxon>Sinosporangium</taxon>
    </lineage>
</organism>
<dbReference type="PANTHER" id="PTHR10509:SF14">
    <property type="entry name" value="CAFFEOYL-COA O-METHYLTRANSFERASE 3-RELATED"/>
    <property type="match status" value="1"/>
</dbReference>
<dbReference type="InterPro" id="IPR002935">
    <property type="entry name" value="SAM_O-MeTrfase"/>
</dbReference>
<name>A0A1G8AWC0_9ACTN</name>
<dbReference type="SUPFAM" id="SSF53335">
    <property type="entry name" value="S-adenosyl-L-methionine-dependent methyltransferases"/>
    <property type="match status" value="1"/>
</dbReference>
<accession>A0A1G8AWC0</accession>
<dbReference type="STRING" id="504805.SAMN05421505_11324"/>
<dbReference type="GO" id="GO:0032259">
    <property type="term" value="P:methylation"/>
    <property type="evidence" value="ECO:0007669"/>
    <property type="project" value="UniProtKB-KW"/>
</dbReference>
<dbReference type="Proteomes" id="UP000198923">
    <property type="component" value="Unassembled WGS sequence"/>
</dbReference>
<dbReference type="CDD" id="cd02440">
    <property type="entry name" value="AdoMet_MTases"/>
    <property type="match status" value="1"/>
</dbReference>
<dbReference type="EMBL" id="FNCN01000013">
    <property type="protein sequence ID" value="SDH25241.1"/>
    <property type="molecule type" value="Genomic_DNA"/>
</dbReference>
<proteinExistence type="predicted"/>
<sequence>MSDMKAPYLDPAVGRYLYAHTTQPDDVLENLILETREAAGDQAVMQITPDEGRFLTMITQLSYARNVIEIGTFTGYSAICLARGLGPGGRLTCFDVSEEWTSIAQRHWEKAGLSDRIELRIGPAAESLRDLPVQHNVDLVFIDADKPNYQTYYDLVMPHLSPGGLILVDNTLWGGRVADPLDGEETTRIMREFNDMVFHDDRVTSVMLPIADGLTLIRKH</sequence>
<evidence type="ECO:0000256" key="3">
    <source>
        <dbReference type="ARBA" id="ARBA00022691"/>
    </source>
</evidence>
<keyword evidence="5" id="KW-1185">Reference proteome</keyword>
<dbReference type="GO" id="GO:0008171">
    <property type="term" value="F:O-methyltransferase activity"/>
    <property type="evidence" value="ECO:0007669"/>
    <property type="project" value="InterPro"/>
</dbReference>